<comment type="caution">
    <text evidence="3">The sequence shown here is derived from an EMBL/GenBank/DDBJ whole genome shotgun (WGS) entry which is preliminary data.</text>
</comment>
<evidence type="ECO:0000313" key="4">
    <source>
        <dbReference type="Proteomes" id="UP001597097"/>
    </source>
</evidence>
<name>A0ABW4GI45_9ACTN</name>
<feature type="compositionally biased region" description="Basic and acidic residues" evidence="1">
    <location>
        <begin position="52"/>
        <end position="61"/>
    </location>
</feature>
<reference evidence="4" key="1">
    <citation type="journal article" date="2019" name="Int. J. Syst. Evol. Microbiol.">
        <title>The Global Catalogue of Microorganisms (GCM) 10K type strain sequencing project: providing services to taxonomists for standard genome sequencing and annotation.</title>
        <authorList>
            <consortium name="The Broad Institute Genomics Platform"/>
            <consortium name="The Broad Institute Genome Sequencing Center for Infectious Disease"/>
            <person name="Wu L."/>
            <person name="Ma J."/>
        </authorList>
    </citation>
    <scope>NUCLEOTIDE SEQUENCE [LARGE SCALE GENOMIC DNA]</scope>
    <source>
        <strain evidence="4">CGMCC 1.15399</strain>
    </source>
</reference>
<keyword evidence="2" id="KW-0472">Membrane</keyword>
<organism evidence="3 4">
    <name type="scientific">Nonomuraea guangzhouensis</name>
    <dbReference type="NCBI Taxonomy" id="1291555"/>
    <lineage>
        <taxon>Bacteria</taxon>
        <taxon>Bacillati</taxon>
        <taxon>Actinomycetota</taxon>
        <taxon>Actinomycetes</taxon>
        <taxon>Streptosporangiales</taxon>
        <taxon>Streptosporangiaceae</taxon>
        <taxon>Nonomuraea</taxon>
    </lineage>
</organism>
<evidence type="ECO:0000256" key="2">
    <source>
        <dbReference type="SAM" id="Phobius"/>
    </source>
</evidence>
<dbReference type="RefSeq" id="WP_219535564.1">
    <property type="nucleotide sequence ID" value="NZ_JAHKRM010000026.1"/>
</dbReference>
<dbReference type="EMBL" id="JBHUCM010000031">
    <property type="protein sequence ID" value="MFD1541916.1"/>
    <property type="molecule type" value="Genomic_DNA"/>
</dbReference>
<feature type="transmembrane region" description="Helical" evidence="2">
    <location>
        <begin position="12"/>
        <end position="33"/>
    </location>
</feature>
<evidence type="ECO:0000256" key="1">
    <source>
        <dbReference type="SAM" id="MobiDB-lite"/>
    </source>
</evidence>
<evidence type="ECO:0000313" key="3">
    <source>
        <dbReference type="EMBL" id="MFD1541916.1"/>
    </source>
</evidence>
<accession>A0ABW4GI45</accession>
<protein>
    <submittedName>
        <fullName evidence="3">Uncharacterized protein</fullName>
    </submittedName>
</protein>
<gene>
    <name evidence="3" type="ORF">ACFSJ0_33045</name>
</gene>
<sequence>MLDFFKTVGLSASVLPLALAIIVVAAGLTALWAPSAKRQNRAVQVLRIVLRAPDKRTRDRQPPGPETTSNEGSKPEHAP</sequence>
<keyword evidence="2" id="KW-1133">Transmembrane helix</keyword>
<keyword evidence="2" id="KW-0812">Transmembrane</keyword>
<proteinExistence type="predicted"/>
<feature type="region of interest" description="Disordered" evidence="1">
    <location>
        <begin position="52"/>
        <end position="79"/>
    </location>
</feature>
<keyword evidence="4" id="KW-1185">Reference proteome</keyword>
<dbReference type="Proteomes" id="UP001597097">
    <property type="component" value="Unassembled WGS sequence"/>
</dbReference>